<dbReference type="Pfam" id="PF12697">
    <property type="entry name" value="Abhydrolase_6"/>
    <property type="match status" value="1"/>
</dbReference>
<accession>A0ABQ4NH95</accession>
<dbReference type="EMBL" id="BPFH01000001">
    <property type="protein sequence ID" value="GIT93782.1"/>
    <property type="molecule type" value="Genomic_DNA"/>
</dbReference>
<keyword evidence="1" id="KW-0732">Signal</keyword>
<evidence type="ECO:0000259" key="2">
    <source>
        <dbReference type="Pfam" id="PF12697"/>
    </source>
</evidence>
<dbReference type="PANTHER" id="PTHR43798">
    <property type="entry name" value="MONOACYLGLYCEROL LIPASE"/>
    <property type="match status" value="1"/>
</dbReference>
<dbReference type="InterPro" id="IPR050266">
    <property type="entry name" value="AB_hydrolase_sf"/>
</dbReference>
<name>A0ABQ4NH95_9RHOB</name>
<dbReference type="SUPFAM" id="SSF53474">
    <property type="entry name" value="alpha/beta-Hydrolases"/>
    <property type="match status" value="1"/>
</dbReference>
<comment type="caution">
    <text evidence="3">The sequence shown here is derived from an EMBL/GenBank/DDBJ whole genome shotgun (WGS) entry which is preliminary data.</text>
</comment>
<dbReference type="Proteomes" id="UP000786693">
    <property type="component" value="Unassembled WGS sequence"/>
</dbReference>
<protein>
    <submittedName>
        <fullName evidence="3">Lipase LipV</fullName>
    </submittedName>
</protein>
<feature type="domain" description="AB hydrolase-1" evidence="2">
    <location>
        <begin position="4"/>
        <end position="223"/>
    </location>
</feature>
<dbReference type="InterPro" id="IPR029058">
    <property type="entry name" value="AB_hydrolase_fold"/>
</dbReference>
<dbReference type="RefSeq" id="WP_220747294.1">
    <property type="nucleotide sequence ID" value="NZ_BPFH01000001.1"/>
</dbReference>
<feature type="chain" id="PRO_5047325292" evidence="1">
    <location>
        <begin position="16"/>
        <end position="239"/>
    </location>
</feature>
<evidence type="ECO:0000256" key="1">
    <source>
        <dbReference type="SAM" id="SignalP"/>
    </source>
</evidence>
<reference evidence="3 4" key="1">
    <citation type="submission" date="2021-05" db="EMBL/GenBank/DDBJ databases">
        <title>Bacteria Genome sequencing.</title>
        <authorList>
            <person name="Takabe Y."/>
            <person name="Nakajima Y."/>
            <person name="Suzuki S."/>
            <person name="Shiozaki T."/>
        </authorList>
    </citation>
    <scope>NUCLEOTIDE SEQUENCE [LARGE SCALE GENOMIC DNA]</scope>
    <source>
        <strain evidence="3 4">AI_62</strain>
    </source>
</reference>
<keyword evidence="4" id="KW-1185">Reference proteome</keyword>
<dbReference type="Gene3D" id="3.40.50.1820">
    <property type="entry name" value="alpha/beta hydrolase"/>
    <property type="match status" value="1"/>
</dbReference>
<proteinExistence type="predicted"/>
<evidence type="ECO:0000313" key="3">
    <source>
        <dbReference type="EMBL" id="GIT93782.1"/>
    </source>
</evidence>
<dbReference type="InterPro" id="IPR000073">
    <property type="entry name" value="AB_hydrolase_1"/>
</dbReference>
<dbReference type="PRINTS" id="PR00111">
    <property type="entry name" value="ABHYDROLASE"/>
</dbReference>
<sequence length="239" mass="25771">MVPVLALHCALASSAAWGPLARACGARDWITPDLPGHGAAPDFDGRGRFMDAALERVQAAMPDGAVDLVGHSYGAVLALRLLVDLPERFRSVTLIEPVLFAAAEPGARARHRAEMVPFAKALAGDDRDRAAEVFHGLWGEGAWADLPQPIRRHLAARIHLIQATEPEVMDDIHGILPRLPADREVTVILRQDPPEIVSAIAQGLATRLPKLRRYGMGQGHMLPQTAVSDVAKVLQAAWS</sequence>
<evidence type="ECO:0000313" key="4">
    <source>
        <dbReference type="Proteomes" id="UP000786693"/>
    </source>
</evidence>
<gene>
    <name evidence="3" type="primary">lipV</name>
    <name evidence="3" type="ORF">JANAI62_04050</name>
</gene>
<organism evidence="3 4">
    <name type="scientific">Jannaschia pagri</name>
    <dbReference type="NCBI Taxonomy" id="2829797"/>
    <lineage>
        <taxon>Bacteria</taxon>
        <taxon>Pseudomonadati</taxon>
        <taxon>Pseudomonadota</taxon>
        <taxon>Alphaproteobacteria</taxon>
        <taxon>Rhodobacterales</taxon>
        <taxon>Roseobacteraceae</taxon>
        <taxon>Jannaschia</taxon>
    </lineage>
</organism>
<feature type="signal peptide" evidence="1">
    <location>
        <begin position="1"/>
        <end position="15"/>
    </location>
</feature>